<comment type="caution">
    <text evidence="1">The sequence shown here is derived from an EMBL/GenBank/DDBJ whole genome shotgun (WGS) entry which is preliminary data.</text>
</comment>
<sequence length="423" mass="47674">MKSTSIAAYGASALSLLQSRDPAGFEKLFQHLTPSSLTTLQDCLCEALDTKTITGTHPGWQSLSSTEKTNCCNEAIAEAVLRRLVFKCLRKFSTCSAPQTMEEALKHHTLPMSLKEELVERYGGDPPHTWYDALQRLKVIADNNADQRNPGLWELVLDHPMTAYVPVQCQSCGLVVPDDLNSDLTDEQVGLREEEPTDEEAPLVRSGWFRGPRSRAKVFVLTCTECGVVSRWFRSRDPHVILNAQKWGRLCGEQEDLRLDLANYLGIPIRMCLPLDWDHIWSEYSDSPTPNATIKAQQWTVRDDSTRNFAVRLDEGIGSWTGVLAIHPNPLFCEDVTEQYLCRQCDGGRIDDQLGSDIQRYRETVYAARSDDHAATTQAGTLVGYALQRAGFNGARITKEMRKAAKDYHENRSWYDIEVDEIT</sequence>
<organism evidence="1 2">
    <name type="scientific">Nitzschia inconspicua</name>
    <dbReference type="NCBI Taxonomy" id="303405"/>
    <lineage>
        <taxon>Eukaryota</taxon>
        <taxon>Sar</taxon>
        <taxon>Stramenopiles</taxon>
        <taxon>Ochrophyta</taxon>
        <taxon>Bacillariophyta</taxon>
        <taxon>Bacillariophyceae</taxon>
        <taxon>Bacillariophycidae</taxon>
        <taxon>Bacillariales</taxon>
        <taxon>Bacillariaceae</taxon>
        <taxon>Nitzschia</taxon>
    </lineage>
</organism>
<accession>A0A9K3LXW6</accession>
<keyword evidence="2" id="KW-1185">Reference proteome</keyword>
<evidence type="ECO:0000313" key="1">
    <source>
        <dbReference type="EMBL" id="KAG7369795.1"/>
    </source>
</evidence>
<gene>
    <name evidence="1" type="ORF">IV203_027541</name>
</gene>
<dbReference type="Proteomes" id="UP000693970">
    <property type="component" value="Unassembled WGS sequence"/>
</dbReference>
<dbReference type="EMBL" id="JAGRRH010000005">
    <property type="protein sequence ID" value="KAG7369795.1"/>
    <property type="molecule type" value="Genomic_DNA"/>
</dbReference>
<reference evidence="1" key="2">
    <citation type="submission" date="2021-04" db="EMBL/GenBank/DDBJ databases">
        <authorList>
            <person name="Podell S."/>
        </authorList>
    </citation>
    <scope>NUCLEOTIDE SEQUENCE</scope>
    <source>
        <strain evidence="1">Hildebrandi</strain>
    </source>
</reference>
<protein>
    <submittedName>
        <fullName evidence="1">Uncharacterized protein</fullName>
    </submittedName>
</protein>
<reference evidence="1" key="1">
    <citation type="journal article" date="2021" name="Sci. Rep.">
        <title>Diploid genomic architecture of Nitzschia inconspicua, an elite biomass production diatom.</title>
        <authorList>
            <person name="Oliver A."/>
            <person name="Podell S."/>
            <person name="Pinowska A."/>
            <person name="Traller J.C."/>
            <person name="Smith S.R."/>
            <person name="McClure R."/>
            <person name="Beliaev A."/>
            <person name="Bohutskyi P."/>
            <person name="Hill E.A."/>
            <person name="Rabines A."/>
            <person name="Zheng H."/>
            <person name="Allen L.Z."/>
            <person name="Kuo A."/>
            <person name="Grigoriev I.V."/>
            <person name="Allen A.E."/>
            <person name="Hazlebeck D."/>
            <person name="Allen E.E."/>
        </authorList>
    </citation>
    <scope>NUCLEOTIDE SEQUENCE</scope>
    <source>
        <strain evidence="1">Hildebrandi</strain>
    </source>
</reference>
<proteinExistence type="predicted"/>
<dbReference type="AlphaFoldDB" id="A0A9K3LXW6"/>
<name>A0A9K3LXW6_9STRA</name>
<dbReference type="OrthoDB" id="52276at2759"/>
<evidence type="ECO:0000313" key="2">
    <source>
        <dbReference type="Proteomes" id="UP000693970"/>
    </source>
</evidence>